<sequence>MGEPGNHGAQHQRSTRDARAVGGTRRRHALPDDDHDVRGVGGPGLDRRRRELSADDHAARGVGGSGLDHRHRELSKDVMNKDRRHKQVRAAASSDEQRSTATCFFDGSQPPQRRTHAGEASPYVPVPQRMGAGRRRSRDTPTIGSILTGWTATAQSHSIGMRWVVAVGDTGRHAGTFTPAFCLAEARCYSPASSRLIHGHETQRQANGILPSHGNEWCRVMLYQRYIPKIWANVLAEA</sequence>
<dbReference type="InParanoid" id="A0A5J5EEN5"/>
<protein>
    <submittedName>
        <fullName evidence="2">Uncharacterized protein</fullName>
    </submittedName>
</protein>
<reference evidence="2 3" key="1">
    <citation type="submission" date="2019-09" db="EMBL/GenBank/DDBJ databases">
        <title>Draft genome of the ectomycorrhizal ascomycete Sphaerosporella brunnea.</title>
        <authorList>
            <consortium name="DOE Joint Genome Institute"/>
            <person name="Benucci G.M."/>
            <person name="Marozzi G."/>
            <person name="Antonielli L."/>
            <person name="Sanchez S."/>
            <person name="Marco P."/>
            <person name="Wang X."/>
            <person name="Falini L.B."/>
            <person name="Barry K."/>
            <person name="Haridas S."/>
            <person name="Lipzen A."/>
            <person name="Labutti K."/>
            <person name="Grigoriev I.V."/>
            <person name="Murat C."/>
            <person name="Martin F."/>
            <person name="Albertini E."/>
            <person name="Donnini D."/>
            <person name="Bonito G."/>
        </authorList>
    </citation>
    <scope>NUCLEOTIDE SEQUENCE [LARGE SCALE GENOMIC DNA]</scope>
    <source>
        <strain evidence="2 3">Sb_GMNB300</strain>
    </source>
</reference>
<dbReference type="EMBL" id="VXIS01000367">
    <property type="protein sequence ID" value="KAA8894082.1"/>
    <property type="molecule type" value="Genomic_DNA"/>
</dbReference>
<dbReference type="Proteomes" id="UP000326924">
    <property type="component" value="Unassembled WGS sequence"/>
</dbReference>
<feature type="compositionally biased region" description="Basic and acidic residues" evidence="1">
    <location>
        <begin position="29"/>
        <end position="38"/>
    </location>
</feature>
<name>A0A5J5EEN5_9PEZI</name>
<accession>A0A5J5EEN5</accession>
<evidence type="ECO:0000313" key="3">
    <source>
        <dbReference type="Proteomes" id="UP000326924"/>
    </source>
</evidence>
<proteinExistence type="predicted"/>
<feature type="region of interest" description="Disordered" evidence="1">
    <location>
        <begin position="1"/>
        <end position="143"/>
    </location>
</feature>
<feature type="compositionally biased region" description="Basic and acidic residues" evidence="1">
    <location>
        <begin position="67"/>
        <end position="81"/>
    </location>
</feature>
<evidence type="ECO:0000256" key="1">
    <source>
        <dbReference type="SAM" id="MobiDB-lite"/>
    </source>
</evidence>
<evidence type="ECO:0000313" key="2">
    <source>
        <dbReference type="EMBL" id="KAA8894082.1"/>
    </source>
</evidence>
<dbReference type="AlphaFoldDB" id="A0A5J5EEN5"/>
<keyword evidence="3" id="KW-1185">Reference proteome</keyword>
<organism evidence="2 3">
    <name type="scientific">Sphaerosporella brunnea</name>
    <dbReference type="NCBI Taxonomy" id="1250544"/>
    <lineage>
        <taxon>Eukaryota</taxon>
        <taxon>Fungi</taxon>
        <taxon>Dikarya</taxon>
        <taxon>Ascomycota</taxon>
        <taxon>Pezizomycotina</taxon>
        <taxon>Pezizomycetes</taxon>
        <taxon>Pezizales</taxon>
        <taxon>Pyronemataceae</taxon>
        <taxon>Sphaerosporella</taxon>
    </lineage>
</organism>
<gene>
    <name evidence="2" type="ORF">FN846DRAFT_895406</name>
</gene>
<feature type="compositionally biased region" description="Basic and acidic residues" evidence="1">
    <location>
        <begin position="45"/>
        <end position="59"/>
    </location>
</feature>
<comment type="caution">
    <text evidence="2">The sequence shown here is derived from an EMBL/GenBank/DDBJ whole genome shotgun (WGS) entry which is preliminary data.</text>
</comment>